<sequence length="489" mass="56920">MLKSSILIKVLFILVVLAHILYCPYNKVEESFNLQAIHDILIHKLNINEYDHLKFPGVVPRTFLGPLIIALISSPFAKLIIEYTDNLFLVQILVRFVLALLVSSGFFHFTSSIKRMFNQNVEKLTLLITITQFHFMFYTGRTLPNIFALALFLHSMGYWLKNRQIHFVVTSAANILIFRSELSIISGLMLLVSLKYSKISFLKLIITGSISLIGFICLSVLVDSYFWKYWLWPEGEVLWFNTILNKSHEYGTSPFLWYFYSAIPRALLLSLFLIPFGFITQRKKVFKYLLFPAIGFVFIYSFLPHKELRFIIYVIPILNTIAAKGIDDFCKLRLKRNFVKNLILLGFYAHLIINLVITSGFLHVSRLNYPGAQALNKLHEIESKESKVNVHIDVFSAQTGISRFLEFNKNKWVYDKTENITPVSKEMLMYTHLLVEAESENDPRLEVYKSTHKIQYFVKAYNGIYFSPAKFPFVKIKLIPKIYILKKKH</sequence>
<dbReference type="UniPathway" id="UPA00378"/>
<feature type="transmembrane region" description="Helical" evidence="12">
    <location>
        <begin position="342"/>
        <end position="362"/>
    </location>
</feature>
<comment type="pathway">
    <text evidence="2">Protein modification; protein glycosylation.</text>
</comment>
<dbReference type="GO" id="GO:0052917">
    <property type="term" value="F:dol-P-Man:Man(7)GlcNAc(2)-PP-Dol alpha-1,6-mannosyltransferase activity"/>
    <property type="evidence" value="ECO:0007669"/>
    <property type="project" value="UniProtKB-EC"/>
</dbReference>
<comment type="subcellular location">
    <subcellularLocation>
        <location evidence="1 12">Endoplasmic reticulum membrane</location>
        <topology evidence="1 12">Multi-pass membrane protein</topology>
    </subcellularLocation>
</comment>
<organism evidence="13 14">
    <name type="scientific">Brachionus calyciflorus</name>
    <dbReference type="NCBI Taxonomy" id="104777"/>
    <lineage>
        <taxon>Eukaryota</taxon>
        <taxon>Metazoa</taxon>
        <taxon>Spiralia</taxon>
        <taxon>Gnathifera</taxon>
        <taxon>Rotifera</taxon>
        <taxon>Eurotatoria</taxon>
        <taxon>Monogononta</taxon>
        <taxon>Pseudotrocha</taxon>
        <taxon>Ploima</taxon>
        <taxon>Brachionidae</taxon>
        <taxon>Brachionus</taxon>
    </lineage>
</organism>
<dbReference type="Proteomes" id="UP000663879">
    <property type="component" value="Unassembled WGS sequence"/>
</dbReference>
<evidence type="ECO:0000256" key="5">
    <source>
        <dbReference type="ARBA" id="ARBA00022679"/>
    </source>
</evidence>
<gene>
    <name evidence="13" type="ORF">OXX778_LOCUS2115</name>
</gene>
<comment type="caution">
    <text evidence="13">The sequence shown here is derived from an EMBL/GenBank/DDBJ whole genome shotgun (WGS) entry which is preliminary data.</text>
</comment>
<evidence type="ECO:0000256" key="6">
    <source>
        <dbReference type="ARBA" id="ARBA00022692"/>
    </source>
</evidence>
<keyword evidence="9 12" id="KW-0472">Membrane</keyword>
<keyword evidence="4 12" id="KW-0328">Glycosyltransferase</keyword>
<comment type="catalytic activity">
    <reaction evidence="11">
        <text>an alpha-D-Man-(1-&gt;2)-alpha-D-Man-(1-&gt;2)-alpha-D-Man-(1-&gt;3)-[alpha-D-Man-(1-&gt;2)-alpha-D-Man-(1-&gt;3)-alpha-D-Man-(1-&gt;6)]-beta-D-Man-(1-&gt;4)-beta-D-GlcNAc-(1-&gt;4)-alpha-D-GlcNAc-diphospho-di-trans,poly-cis-dolichol + a di-trans,poly-cis-dolichyl beta-D-mannosyl phosphate = an alpha-D-Man-(1-&gt;2)-alpha-D-Man-(1-&gt;2)-alpha-D-Man-(1-&gt;3)-[alpha-D-Man-(1-&gt;2)-alpha-D-Man-(1-&gt;3)-[alpha-D-Man-(1-&gt;6)]-alpha-D-Man-(1-&gt;6)]-beta-D-Man-(1-&gt;4)-beta-D-GlcNAc-(1-&gt;4)-alpha-D-GlcNAc-diphospho-di-trans,poly-cis-dolichol + a di-trans,poly-cis-dolichyl phosphate + H(+)</text>
        <dbReference type="Rhea" id="RHEA:29535"/>
        <dbReference type="Rhea" id="RHEA-COMP:19498"/>
        <dbReference type="Rhea" id="RHEA-COMP:19501"/>
        <dbReference type="Rhea" id="RHEA-COMP:19518"/>
        <dbReference type="Rhea" id="RHEA-COMP:19519"/>
        <dbReference type="ChEBI" id="CHEBI:15378"/>
        <dbReference type="ChEBI" id="CHEBI:57683"/>
        <dbReference type="ChEBI" id="CHEBI:58211"/>
        <dbReference type="ChEBI" id="CHEBI:132517"/>
        <dbReference type="ChEBI" id="CHEBI:132519"/>
        <dbReference type="EC" id="2.4.1.260"/>
    </reaction>
    <physiologicalReaction direction="left-to-right" evidence="11">
        <dbReference type="Rhea" id="RHEA:29536"/>
    </physiologicalReaction>
</comment>
<feature type="transmembrane region" description="Helical" evidence="12">
    <location>
        <begin position="6"/>
        <end position="25"/>
    </location>
</feature>
<keyword evidence="7 12" id="KW-0256">Endoplasmic reticulum</keyword>
<feature type="transmembrane region" description="Helical" evidence="12">
    <location>
        <begin position="285"/>
        <end position="304"/>
    </location>
</feature>
<feature type="transmembrane region" description="Helical" evidence="12">
    <location>
        <begin position="172"/>
        <end position="192"/>
    </location>
</feature>
<evidence type="ECO:0000256" key="11">
    <source>
        <dbReference type="ARBA" id="ARBA00048899"/>
    </source>
</evidence>
<dbReference type="PANTHER" id="PTHR22760">
    <property type="entry name" value="GLYCOSYLTRANSFERASE"/>
    <property type="match status" value="1"/>
</dbReference>
<feature type="transmembrane region" description="Helical" evidence="12">
    <location>
        <begin position="142"/>
        <end position="160"/>
    </location>
</feature>
<accession>A0A813MFC4</accession>
<evidence type="ECO:0000256" key="10">
    <source>
        <dbReference type="ARBA" id="ARBA00044721"/>
    </source>
</evidence>
<feature type="transmembrane region" description="Helical" evidence="12">
    <location>
        <begin position="255"/>
        <end position="278"/>
    </location>
</feature>
<evidence type="ECO:0000256" key="3">
    <source>
        <dbReference type="ARBA" id="ARBA00007063"/>
    </source>
</evidence>
<evidence type="ECO:0000256" key="8">
    <source>
        <dbReference type="ARBA" id="ARBA00022989"/>
    </source>
</evidence>
<evidence type="ECO:0000256" key="1">
    <source>
        <dbReference type="ARBA" id="ARBA00004477"/>
    </source>
</evidence>
<proteinExistence type="inferred from homology"/>
<evidence type="ECO:0000313" key="14">
    <source>
        <dbReference type="Proteomes" id="UP000663879"/>
    </source>
</evidence>
<dbReference type="InterPro" id="IPR005599">
    <property type="entry name" value="GPI_mannosylTrfase"/>
</dbReference>
<keyword evidence="5" id="KW-0808">Transferase</keyword>
<reference evidence="13" key="1">
    <citation type="submission" date="2021-02" db="EMBL/GenBank/DDBJ databases">
        <authorList>
            <person name="Nowell W R."/>
        </authorList>
    </citation>
    <scope>NUCLEOTIDE SEQUENCE</scope>
    <source>
        <strain evidence="13">Ploen Becks lab</strain>
    </source>
</reference>
<dbReference type="EC" id="2.4.1.-" evidence="12"/>
<name>A0A813MFC4_9BILA</name>
<evidence type="ECO:0000256" key="2">
    <source>
        <dbReference type="ARBA" id="ARBA00004922"/>
    </source>
</evidence>
<dbReference type="AlphaFoldDB" id="A0A813MFC4"/>
<evidence type="ECO:0000256" key="4">
    <source>
        <dbReference type="ARBA" id="ARBA00022676"/>
    </source>
</evidence>
<evidence type="ECO:0000256" key="9">
    <source>
        <dbReference type="ARBA" id="ARBA00023136"/>
    </source>
</evidence>
<keyword evidence="14" id="KW-1185">Reference proteome</keyword>
<comment type="similarity">
    <text evidence="3 12">Belongs to the glycosyltransferase 22 family.</text>
</comment>
<dbReference type="GO" id="GO:0006487">
    <property type="term" value="P:protein N-linked glycosylation"/>
    <property type="evidence" value="ECO:0007669"/>
    <property type="project" value="TreeGrafter"/>
</dbReference>
<protein>
    <recommendedName>
        <fullName evidence="12">Mannosyltransferase</fullName>
        <ecNumber evidence="12">2.4.1.-</ecNumber>
    </recommendedName>
</protein>
<evidence type="ECO:0000256" key="7">
    <source>
        <dbReference type="ARBA" id="ARBA00022824"/>
    </source>
</evidence>
<feature type="transmembrane region" description="Helical" evidence="12">
    <location>
        <begin position="204"/>
        <end position="227"/>
    </location>
</feature>
<comment type="function">
    <text evidence="10">Mannosyltransferase that operates in the biosynthetic pathway of dolichol-linked oligosaccharides, the glycan precursors employed in protein asparagine (N)-glycosylation. The assembly of dolichol-linked oligosaccharides begins on the cytosolic side of the endoplasmic reticulum membrane and finishes in its lumen. The sequential addition of sugars to dolichol pyrophosphate produces dolichol-linked oligosaccharides containing fourteen sugars, including two GlcNAcs, nine mannoses and three glucoses. Once assembled, the oligosaccharide is transferred from the lipid to nascent proteins by oligosaccharyltransferases. In the lumen of the endoplasmic reticulum, adds the eighth mannose residue in an alpha-1,6 linkage onto Man(7)GlcNAc(2)-PP-dolichol to produce Man(8)GlcNAc(2)-PP-dolichol.</text>
</comment>
<dbReference type="EMBL" id="CAJNOC010000156">
    <property type="protein sequence ID" value="CAF0720487.1"/>
    <property type="molecule type" value="Genomic_DNA"/>
</dbReference>
<dbReference type="GO" id="GO:0005789">
    <property type="term" value="C:endoplasmic reticulum membrane"/>
    <property type="evidence" value="ECO:0007669"/>
    <property type="project" value="UniProtKB-SubCell"/>
</dbReference>
<dbReference type="PANTHER" id="PTHR22760:SF1">
    <property type="entry name" value="DOL-P-MAN:MAN(7)GLCNAC(2)-PP-DOL ALPHA-1,6-MANNOSYLTRANSFERASE"/>
    <property type="match status" value="1"/>
</dbReference>
<dbReference type="Pfam" id="PF03901">
    <property type="entry name" value="Glyco_transf_22"/>
    <property type="match status" value="1"/>
</dbReference>
<feature type="transmembrane region" description="Helical" evidence="12">
    <location>
        <begin position="87"/>
        <end position="109"/>
    </location>
</feature>
<evidence type="ECO:0000256" key="12">
    <source>
        <dbReference type="RuleBase" id="RU363075"/>
    </source>
</evidence>
<evidence type="ECO:0000313" key="13">
    <source>
        <dbReference type="EMBL" id="CAF0720487.1"/>
    </source>
</evidence>
<dbReference type="OrthoDB" id="19039at2759"/>
<keyword evidence="6 12" id="KW-0812">Transmembrane</keyword>
<keyword evidence="8 12" id="KW-1133">Transmembrane helix</keyword>